<name>A0A2M3ZQ23_9DIPT</name>
<evidence type="ECO:0000256" key="1">
    <source>
        <dbReference type="SAM" id="SignalP"/>
    </source>
</evidence>
<reference evidence="2" key="1">
    <citation type="submission" date="2018-01" db="EMBL/GenBank/DDBJ databases">
        <title>An insight into the sialome of Amazonian anophelines.</title>
        <authorList>
            <person name="Ribeiro J.M."/>
            <person name="Scarpassa V."/>
            <person name="Calvo E."/>
        </authorList>
    </citation>
    <scope>NUCLEOTIDE SEQUENCE</scope>
    <source>
        <tissue evidence="2">Salivary glands</tissue>
    </source>
</reference>
<dbReference type="EMBL" id="GGFM01009890">
    <property type="protein sequence ID" value="MBW30641.1"/>
    <property type="molecule type" value="Transcribed_RNA"/>
</dbReference>
<keyword evidence="1" id="KW-0732">Signal</keyword>
<evidence type="ECO:0000313" key="2">
    <source>
        <dbReference type="EMBL" id="MBW30641.1"/>
    </source>
</evidence>
<feature type="signal peptide" evidence="1">
    <location>
        <begin position="1"/>
        <end position="22"/>
    </location>
</feature>
<sequence>MWRRRLWTRRLLLLLLLLLLRGHNNRRAVIVVVVVVVCQGRWSVSHQLATLPWPALRGHNVLVDWHGRGCAATSVIIIDAVRVGIVITICANTMAATRSTATTTAIATDAV</sequence>
<proteinExistence type="predicted"/>
<organism evidence="2">
    <name type="scientific">Anopheles braziliensis</name>
    <dbReference type="NCBI Taxonomy" id="58242"/>
    <lineage>
        <taxon>Eukaryota</taxon>
        <taxon>Metazoa</taxon>
        <taxon>Ecdysozoa</taxon>
        <taxon>Arthropoda</taxon>
        <taxon>Hexapoda</taxon>
        <taxon>Insecta</taxon>
        <taxon>Pterygota</taxon>
        <taxon>Neoptera</taxon>
        <taxon>Endopterygota</taxon>
        <taxon>Diptera</taxon>
        <taxon>Nematocera</taxon>
        <taxon>Culicoidea</taxon>
        <taxon>Culicidae</taxon>
        <taxon>Anophelinae</taxon>
        <taxon>Anopheles</taxon>
    </lineage>
</organism>
<dbReference type="AlphaFoldDB" id="A0A2M3ZQ23"/>
<accession>A0A2M3ZQ23</accession>
<protein>
    <submittedName>
        <fullName evidence="2">Putative secreted peptide</fullName>
    </submittedName>
</protein>
<feature type="chain" id="PRO_5014921455" evidence="1">
    <location>
        <begin position="23"/>
        <end position="111"/>
    </location>
</feature>